<dbReference type="InterPro" id="IPR057989">
    <property type="entry name" value="TPR_RPAP1/MINIYO-like"/>
</dbReference>
<dbReference type="GO" id="GO:0006366">
    <property type="term" value="P:transcription by RNA polymerase II"/>
    <property type="evidence" value="ECO:0007669"/>
    <property type="project" value="InterPro"/>
</dbReference>
<accession>A0A7E4VA40</accession>
<organism evidence="4 5">
    <name type="scientific">Panagrellus redivivus</name>
    <name type="common">Microworm</name>
    <dbReference type="NCBI Taxonomy" id="6233"/>
    <lineage>
        <taxon>Eukaryota</taxon>
        <taxon>Metazoa</taxon>
        <taxon>Ecdysozoa</taxon>
        <taxon>Nematoda</taxon>
        <taxon>Chromadorea</taxon>
        <taxon>Rhabditida</taxon>
        <taxon>Tylenchina</taxon>
        <taxon>Panagrolaimomorpha</taxon>
        <taxon>Panagrolaimoidea</taxon>
        <taxon>Panagrolaimidae</taxon>
        <taxon>Panagrellus</taxon>
    </lineage>
</organism>
<protein>
    <submittedName>
        <fullName evidence="5">RPAP1_N domain-containing protein</fullName>
    </submittedName>
</protein>
<name>A0A7E4VA40_PANRE</name>
<sequence>MEGIIDAPMGAVRENFPGFFDHADIVYPFDFEAANEASAEDGFPDVLDLSPYFTPSEAPMLRPLPGKSIFASAFLRKDVNVEVVSEDVPDTDKFANENDKRVSQMSREELEEAQKEILERFDEKTIAFLRQRRQKAAEEAKTVEEDKPKKVSAFRAKRVAAAHGEPSTSVPEKPEAKLEAEAVKNLEFFDPEEIKDEEGQRLSRLAANAVQMDLASKSYSFTAPRQMQAWISIFDKLKAITITDADELTKLAIDNMDRIQELYLGDVETPDGKLKQEFASDVNPVADGSWMLVPIRRVLDAVEDSRVPTADDVDIVRLSLLFMVVFERHQSMLLSMFGTPSDLLCRVAETFLLGPEVFSDNIIDQCIGVLLDEYFVDCGKKNKLTFASTKPIAKLDAFLPFFYELMKKYEEFGGGFTNFARVLFTMACMNNVVHDNLLLLINIWGPSSSVTRLCDISTAHMKPLIETVLHYRESHDYYTNSELFPQYAQLLVHYASCLRHERIMKDRNPGLFALATSEIGAFAKFVVSTKQGFGDRHEEISNLVETLRQATSSFVQI</sequence>
<evidence type="ECO:0000256" key="1">
    <source>
        <dbReference type="SAM" id="Coils"/>
    </source>
</evidence>
<keyword evidence="1" id="KW-0175">Coiled coil</keyword>
<keyword evidence="4" id="KW-1185">Reference proteome</keyword>
<dbReference type="Pfam" id="PF25766">
    <property type="entry name" value="TPR_RPAP1"/>
    <property type="match status" value="1"/>
</dbReference>
<dbReference type="AlphaFoldDB" id="A0A7E4VA40"/>
<dbReference type="Pfam" id="PF08621">
    <property type="entry name" value="RPAP1_N"/>
    <property type="match status" value="1"/>
</dbReference>
<evidence type="ECO:0000313" key="4">
    <source>
        <dbReference type="Proteomes" id="UP000492821"/>
    </source>
</evidence>
<dbReference type="PANTHER" id="PTHR21483">
    <property type="entry name" value="RNA POLYMERASE II-ASSOCIATED PROTEIN 1"/>
    <property type="match status" value="1"/>
</dbReference>
<reference evidence="5" key="2">
    <citation type="submission" date="2020-10" db="UniProtKB">
        <authorList>
            <consortium name="WormBaseParasite"/>
        </authorList>
    </citation>
    <scope>IDENTIFICATION</scope>
</reference>
<dbReference type="Proteomes" id="UP000492821">
    <property type="component" value="Unassembled WGS sequence"/>
</dbReference>
<feature type="coiled-coil region" evidence="1">
    <location>
        <begin position="96"/>
        <end position="146"/>
    </location>
</feature>
<feature type="domain" description="RPAP1 N-terminal" evidence="2">
    <location>
        <begin position="94"/>
        <end position="136"/>
    </location>
</feature>
<dbReference type="InterPro" id="IPR013930">
    <property type="entry name" value="RPAP1_N"/>
</dbReference>
<proteinExistence type="predicted"/>
<dbReference type="InterPro" id="IPR039913">
    <property type="entry name" value="RPAP1/Rba50"/>
</dbReference>
<evidence type="ECO:0000259" key="3">
    <source>
        <dbReference type="Pfam" id="PF25766"/>
    </source>
</evidence>
<evidence type="ECO:0000313" key="5">
    <source>
        <dbReference type="WBParaSite" id="Pan_g18406.t1"/>
    </source>
</evidence>
<reference evidence="4" key="1">
    <citation type="journal article" date="2013" name="Genetics">
        <title>The draft genome and transcriptome of Panagrellus redivivus are shaped by the harsh demands of a free-living lifestyle.</title>
        <authorList>
            <person name="Srinivasan J."/>
            <person name="Dillman A.R."/>
            <person name="Macchietto M.G."/>
            <person name="Heikkinen L."/>
            <person name="Lakso M."/>
            <person name="Fracchia K.M."/>
            <person name="Antoshechkin I."/>
            <person name="Mortazavi A."/>
            <person name="Wong G."/>
            <person name="Sternberg P.W."/>
        </authorList>
    </citation>
    <scope>NUCLEOTIDE SEQUENCE [LARGE SCALE GENOMIC DNA]</scope>
    <source>
        <strain evidence="4">MT8872</strain>
    </source>
</reference>
<feature type="domain" description="RPAP1/MINIYO-like TPR repeats" evidence="3">
    <location>
        <begin position="295"/>
        <end position="524"/>
    </location>
</feature>
<dbReference type="PANTHER" id="PTHR21483:SF18">
    <property type="entry name" value="RNA POLYMERASE II-ASSOCIATED PROTEIN 1"/>
    <property type="match status" value="1"/>
</dbReference>
<dbReference type="WBParaSite" id="Pan_g18406.t1">
    <property type="protein sequence ID" value="Pan_g18406.t1"/>
    <property type="gene ID" value="Pan_g18406"/>
</dbReference>
<evidence type="ECO:0000259" key="2">
    <source>
        <dbReference type="Pfam" id="PF08621"/>
    </source>
</evidence>